<dbReference type="EC" id="1.1.1.193" evidence="13"/>
<feature type="binding site" evidence="16">
    <location>
        <position position="52"/>
    </location>
    <ligand>
        <name>Zn(2+)</name>
        <dbReference type="ChEBI" id="CHEBI:29105"/>
        <note>catalytic</note>
    </ligand>
</feature>
<dbReference type="UniPathway" id="UPA00275">
    <property type="reaction ID" value="UER00401"/>
</dbReference>
<evidence type="ECO:0000256" key="1">
    <source>
        <dbReference type="ARBA" id="ARBA00002151"/>
    </source>
</evidence>
<feature type="binding site" evidence="15">
    <location>
        <position position="198"/>
    </location>
    <ligand>
        <name>NADP(+)</name>
        <dbReference type="ChEBI" id="CHEBI:58349"/>
    </ligand>
</feature>
<comment type="catalytic activity">
    <reaction evidence="13">
        <text>5-amino-6-(5-phospho-D-ribitylamino)uracil + NADP(+) = 5-amino-6-(5-phospho-D-ribosylamino)uracil + NADPH + H(+)</text>
        <dbReference type="Rhea" id="RHEA:17845"/>
        <dbReference type="ChEBI" id="CHEBI:15378"/>
        <dbReference type="ChEBI" id="CHEBI:57783"/>
        <dbReference type="ChEBI" id="CHEBI:58349"/>
        <dbReference type="ChEBI" id="CHEBI:58421"/>
        <dbReference type="ChEBI" id="CHEBI:58453"/>
        <dbReference type="EC" id="1.1.1.193"/>
    </reaction>
</comment>
<evidence type="ECO:0000256" key="5">
    <source>
        <dbReference type="ARBA" id="ARBA00007417"/>
    </source>
</evidence>
<dbReference type="InterPro" id="IPR016192">
    <property type="entry name" value="APOBEC/CMP_deaminase_Zn-bd"/>
</dbReference>
<feature type="binding site" evidence="16">
    <location>
        <position position="86"/>
    </location>
    <ligand>
        <name>Zn(2+)</name>
        <dbReference type="ChEBI" id="CHEBI:29105"/>
        <note>catalytic</note>
    </ligand>
</feature>
<feature type="binding site" evidence="15">
    <location>
        <position position="156"/>
    </location>
    <ligand>
        <name>NADP(+)</name>
        <dbReference type="ChEBI" id="CHEBI:58349"/>
    </ligand>
</feature>
<dbReference type="InterPro" id="IPR024072">
    <property type="entry name" value="DHFR-like_dom_sf"/>
</dbReference>
<keyword evidence="11 13" id="KW-0560">Oxidoreductase</keyword>
<dbReference type="InterPro" id="IPR002125">
    <property type="entry name" value="CMP_dCMP_dom"/>
</dbReference>
<evidence type="ECO:0000256" key="11">
    <source>
        <dbReference type="ARBA" id="ARBA00023002"/>
    </source>
</evidence>
<dbReference type="CDD" id="cd01284">
    <property type="entry name" value="Riboflavin_deaminase-reductase"/>
    <property type="match status" value="1"/>
</dbReference>
<dbReference type="PANTHER" id="PTHR38011:SF7">
    <property type="entry name" value="2,5-DIAMINO-6-RIBOSYLAMINO-4(3H)-PYRIMIDINONE 5'-PHOSPHATE REDUCTASE"/>
    <property type="match status" value="1"/>
</dbReference>
<reference evidence="18 19" key="1">
    <citation type="submission" date="2017-07" db="EMBL/GenBank/DDBJ databases">
        <title>Recovery of genomes from metagenomes via a dereplication, aggregation, and scoring strategy.</title>
        <authorList>
            <person name="Sieber C.M."/>
            <person name="Probst A.J."/>
            <person name="Sharrar A."/>
            <person name="Thomas B.C."/>
            <person name="Hess M."/>
            <person name="Tringe S.G."/>
            <person name="Banfield J.F."/>
        </authorList>
    </citation>
    <scope>NUCLEOTIDE SEQUENCE [LARGE SCALE GENOMIC DNA]</scope>
    <source>
        <strain evidence="18">JGI_Cruoil_03_51_56</strain>
    </source>
</reference>
<dbReference type="AlphaFoldDB" id="A0A235BR34"/>
<name>A0A235BR34_UNCW3</name>
<dbReference type="EC" id="3.5.4.26" evidence="13"/>
<dbReference type="SUPFAM" id="SSF53597">
    <property type="entry name" value="Dihydrofolate reductase-like"/>
    <property type="match status" value="1"/>
</dbReference>
<evidence type="ECO:0000256" key="12">
    <source>
        <dbReference type="ARBA" id="ARBA00023268"/>
    </source>
</evidence>
<evidence type="ECO:0000256" key="9">
    <source>
        <dbReference type="ARBA" id="ARBA00022833"/>
    </source>
</evidence>
<organism evidence="18 19">
    <name type="scientific">candidate division WOR-3 bacterium JGI_Cruoil_03_51_56</name>
    <dbReference type="NCBI Taxonomy" id="1973747"/>
    <lineage>
        <taxon>Bacteria</taxon>
        <taxon>Bacteria division WOR-3</taxon>
    </lineage>
</organism>
<comment type="pathway">
    <text evidence="3 13">Cofactor biosynthesis; riboflavin biosynthesis; 5-amino-6-(D-ribitylamino)uracil from GTP: step 3/4.</text>
</comment>
<dbReference type="Gene3D" id="3.40.140.10">
    <property type="entry name" value="Cytidine Deaminase, domain 2"/>
    <property type="match status" value="1"/>
</dbReference>
<dbReference type="Pfam" id="PF01872">
    <property type="entry name" value="RibD_C"/>
    <property type="match status" value="1"/>
</dbReference>
<evidence type="ECO:0000313" key="18">
    <source>
        <dbReference type="EMBL" id="OYD14933.1"/>
    </source>
</evidence>
<dbReference type="SUPFAM" id="SSF53927">
    <property type="entry name" value="Cytidine deaminase-like"/>
    <property type="match status" value="1"/>
</dbReference>
<comment type="function">
    <text evidence="1 13">Converts 2,5-diamino-6-(ribosylamino)-4(3h)-pyrimidinone 5'-phosphate into 5-amino-6-(ribosylamino)-2,4(1h,3h)-pyrimidinedione 5'-phosphate.</text>
</comment>
<feature type="active site" description="Proton donor" evidence="14">
    <location>
        <position position="54"/>
    </location>
</feature>
<evidence type="ECO:0000256" key="14">
    <source>
        <dbReference type="PIRSR" id="PIRSR006769-1"/>
    </source>
</evidence>
<comment type="similarity">
    <text evidence="4 13">In the N-terminal section; belongs to the cytidine and deoxycytidylate deaminase family.</text>
</comment>
<evidence type="ECO:0000256" key="8">
    <source>
        <dbReference type="ARBA" id="ARBA00022801"/>
    </source>
</evidence>
<dbReference type="InterPro" id="IPR011549">
    <property type="entry name" value="RibD_C"/>
</dbReference>
<protein>
    <recommendedName>
        <fullName evidence="13">Riboflavin biosynthesis protein RibD</fullName>
    </recommendedName>
    <domain>
        <recommendedName>
            <fullName evidence="13">Diaminohydroxyphosphoribosylaminopyrimidine deaminase</fullName>
            <shortName evidence="13">DRAP deaminase</shortName>
            <ecNumber evidence="13">3.5.4.26</ecNumber>
        </recommendedName>
        <alternativeName>
            <fullName evidence="13">Riboflavin-specific deaminase</fullName>
        </alternativeName>
    </domain>
    <domain>
        <recommendedName>
            <fullName evidence="13">5-amino-6-(5-phosphoribosylamino)uracil reductase</fullName>
            <ecNumber evidence="13">1.1.1.193</ecNumber>
        </recommendedName>
        <alternativeName>
            <fullName evidence="13">HTP reductase</fullName>
        </alternativeName>
    </domain>
</protein>
<evidence type="ECO:0000256" key="2">
    <source>
        <dbReference type="ARBA" id="ARBA00004882"/>
    </source>
</evidence>
<evidence type="ECO:0000256" key="3">
    <source>
        <dbReference type="ARBA" id="ARBA00004910"/>
    </source>
</evidence>
<feature type="binding site" evidence="16">
    <location>
        <position position="77"/>
    </location>
    <ligand>
        <name>Zn(2+)</name>
        <dbReference type="ChEBI" id="CHEBI:29105"/>
        <note>catalytic</note>
    </ligand>
</feature>
<dbReference type="Gene3D" id="3.40.430.10">
    <property type="entry name" value="Dihydrofolate Reductase, subunit A"/>
    <property type="match status" value="1"/>
</dbReference>
<dbReference type="InterPro" id="IPR050765">
    <property type="entry name" value="Riboflavin_Biosynth_HTPR"/>
</dbReference>
<feature type="binding site" evidence="15">
    <location>
        <position position="172"/>
    </location>
    <ligand>
        <name>NADP(+)</name>
        <dbReference type="ChEBI" id="CHEBI:58349"/>
    </ligand>
</feature>
<evidence type="ECO:0000256" key="4">
    <source>
        <dbReference type="ARBA" id="ARBA00005259"/>
    </source>
</evidence>
<comment type="similarity">
    <text evidence="5 13">In the C-terminal section; belongs to the HTP reductase family.</text>
</comment>
<evidence type="ECO:0000256" key="13">
    <source>
        <dbReference type="PIRNR" id="PIRNR006769"/>
    </source>
</evidence>
<feature type="binding site" evidence="15">
    <location>
        <position position="223"/>
    </location>
    <ligand>
        <name>NADP(+)</name>
        <dbReference type="ChEBI" id="CHEBI:58349"/>
    </ligand>
</feature>
<feature type="binding site" evidence="15">
    <location>
        <position position="293"/>
    </location>
    <ligand>
        <name>substrate</name>
    </ligand>
</feature>
<evidence type="ECO:0000313" key="19">
    <source>
        <dbReference type="Proteomes" id="UP000215559"/>
    </source>
</evidence>
<dbReference type="GO" id="GO:0008703">
    <property type="term" value="F:5-amino-6-(5-phosphoribosylamino)uracil reductase activity"/>
    <property type="evidence" value="ECO:0007669"/>
    <property type="project" value="UniProtKB-EC"/>
</dbReference>
<feature type="binding site" evidence="15">
    <location>
        <position position="170"/>
    </location>
    <ligand>
        <name>substrate</name>
    </ligand>
</feature>
<keyword evidence="10 13" id="KW-0521">NADP</keyword>
<dbReference type="GO" id="GO:0008270">
    <property type="term" value="F:zinc ion binding"/>
    <property type="evidence" value="ECO:0007669"/>
    <property type="project" value="InterPro"/>
</dbReference>
<feature type="domain" description="CMP/dCMP-type deaminase" evidence="17">
    <location>
        <begin position="3"/>
        <end position="124"/>
    </location>
</feature>
<dbReference type="Pfam" id="PF00383">
    <property type="entry name" value="dCMP_cyt_deam_1"/>
    <property type="match status" value="1"/>
</dbReference>
<comment type="caution">
    <text evidence="18">The sequence shown here is derived from an EMBL/GenBank/DDBJ whole genome shotgun (WGS) entry which is preliminary data.</text>
</comment>
<dbReference type="NCBIfam" id="TIGR00326">
    <property type="entry name" value="eubact_ribD"/>
    <property type="match status" value="1"/>
</dbReference>
<keyword evidence="9 13" id="KW-0862">Zinc</keyword>
<dbReference type="EMBL" id="NOZP01000132">
    <property type="protein sequence ID" value="OYD14933.1"/>
    <property type="molecule type" value="Genomic_DNA"/>
</dbReference>
<dbReference type="FunFam" id="3.40.140.10:FF:000025">
    <property type="entry name" value="Riboflavin biosynthesis protein RibD"/>
    <property type="match status" value="1"/>
</dbReference>
<keyword evidence="6 13" id="KW-0686">Riboflavin biosynthesis</keyword>
<feature type="binding site" evidence="15">
    <location>
        <position position="202"/>
    </location>
    <ligand>
        <name>NADP(+)</name>
        <dbReference type="ChEBI" id="CHEBI:58349"/>
    </ligand>
</feature>
<dbReference type="PROSITE" id="PS00903">
    <property type="entry name" value="CYT_DCMP_DEAMINASES_1"/>
    <property type="match status" value="1"/>
</dbReference>
<dbReference type="Proteomes" id="UP000215559">
    <property type="component" value="Unassembled WGS sequence"/>
</dbReference>
<evidence type="ECO:0000256" key="15">
    <source>
        <dbReference type="PIRSR" id="PIRSR006769-2"/>
    </source>
</evidence>
<gene>
    <name evidence="18" type="primary">ribD</name>
    <name evidence="18" type="ORF">CH330_07015</name>
</gene>
<evidence type="ECO:0000259" key="17">
    <source>
        <dbReference type="PROSITE" id="PS51747"/>
    </source>
</evidence>
<feature type="binding site" evidence="15">
    <location>
        <position position="206"/>
    </location>
    <ligand>
        <name>substrate</name>
    </ligand>
</feature>
<feature type="binding site" evidence="15">
    <location>
        <position position="209"/>
    </location>
    <ligand>
        <name>substrate</name>
    </ligand>
</feature>
<proteinExistence type="inferred from homology"/>
<dbReference type="NCBIfam" id="TIGR00227">
    <property type="entry name" value="ribD_Cterm"/>
    <property type="match status" value="1"/>
</dbReference>
<keyword evidence="12" id="KW-0511">Multifunctional enzyme</keyword>
<comment type="cofactor">
    <cofactor evidence="13 16">
        <name>Zn(2+)</name>
        <dbReference type="ChEBI" id="CHEBI:29105"/>
    </cofactor>
    <text evidence="13 16">Binds 1 zinc ion.</text>
</comment>
<comment type="pathway">
    <text evidence="2 13">Cofactor biosynthesis; riboflavin biosynthesis; 5-amino-6-(D-ribitylamino)uracil from GTP: step 2/4.</text>
</comment>
<dbReference type="GO" id="GO:0009231">
    <property type="term" value="P:riboflavin biosynthetic process"/>
    <property type="evidence" value="ECO:0007669"/>
    <property type="project" value="UniProtKB-UniPathway"/>
</dbReference>
<dbReference type="GO" id="GO:0008835">
    <property type="term" value="F:diaminohydroxyphosphoribosylaminopyrimidine deaminase activity"/>
    <property type="evidence" value="ECO:0007669"/>
    <property type="project" value="UniProtKB-EC"/>
</dbReference>
<evidence type="ECO:0000256" key="16">
    <source>
        <dbReference type="PIRSR" id="PIRSR006769-3"/>
    </source>
</evidence>
<keyword evidence="8 13" id="KW-0378">Hydrolase</keyword>
<evidence type="ECO:0000256" key="7">
    <source>
        <dbReference type="ARBA" id="ARBA00022723"/>
    </source>
</evidence>
<sequence>MQVQEEHFMRIAIGLAAKGNGLVSPNPMVGAVLVKQGRIVGQGYHHRFGWAHAEVEAIHDAGKAARGSTMYVTLEPCCFYGKTPPCTDAIKRAGIKKVIAATIDPNPRVHGEGMRCLRKAGIETMVGILGKAARQLNEAYFTYYKELRPFIVLKVALTLDGMLATRDGESQWITGRLALGKAQELRCQADAVLVGVNTVLNDDPRLNCRVIPGKKLLRVVLDSDLRIRLDSRFLSIKQPVLVFTASKNRTKTQKLEKKGAEVIRIARDRNGLLSWDRIIAALYQRQIQSVLIEGGAIVASSALEAGVVDKVYAFQAAKVLGPGKSLSIGMKPRRLSQAIVLKPVRHTVFGSDVLTEGYVMGRE</sequence>
<accession>A0A235BR34</accession>
<dbReference type="PROSITE" id="PS51747">
    <property type="entry name" value="CYT_DCMP_DEAMINASES_2"/>
    <property type="match status" value="1"/>
</dbReference>
<dbReference type="GO" id="GO:0050661">
    <property type="term" value="F:NADP binding"/>
    <property type="evidence" value="ECO:0007669"/>
    <property type="project" value="InterPro"/>
</dbReference>
<evidence type="ECO:0000256" key="6">
    <source>
        <dbReference type="ARBA" id="ARBA00022619"/>
    </source>
</evidence>
<dbReference type="InterPro" id="IPR016193">
    <property type="entry name" value="Cytidine_deaminase-like"/>
</dbReference>
<dbReference type="PANTHER" id="PTHR38011">
    <property type="entry name" value="DIHYDROFOLATE REDUCTASE FAMILY PROTEIN (AFU_ORTHOLOGUE AFUA_8G06820)"/>
    <property type="match status" value="1"/>
</dbReference>
<dbReference type="PIRSF" id="PIRSF006769">
    <property type="entry name" value="RibD"/>
    <property type="match status" value="1"/>
</dbReference>
<evidence type="ECO:0000256" key="10">
    <source>
        <dbReference type="ARBA" id="ARBA00022857"/>
    </source>
</evidence>
<feature type="binding site" evidence="15">
    <location>
        <position position="186"/>
    </location>
    <ligand>
        <name>substrate</name>
    </ligand>
</feature>
<feature type="binding site" evidence="15">
    <location>
        <begin position="295"/>
        <end position="301"/>
    </location>
    <ligand>
        <name>NADP(+)</name>
        <dbReference type="ChEBI" id="CHEBI:58349"/>
    </ligand>
</feature>
<dbReference type="InterPro" id="IPR004794">
    <property type="entry name" value="Eubact_RibD"/>
</dbReference>
<dbReference type="InterPro" id="IPR002734">
    <property type="entry name" value="RibDG_C"/>
</dbReference>
<keyword evidence="7 13" id="KW-0479">Metal-binding</keyword>
<comment type="catalytic activity">
    <reaction evidence="13">
        <text>2,5-diamino-6-hydroxy-4-(5-phosphoribosylamino)-pyrimidine + H2O + H(+) = 5-amino-6-(5-phospho-D-ribosylamino)uracil + NH4(+)</text>
        <dbReference type="Rhea" id="RHEA:21868"/>
        <dbReference type="ChEBI" id="CHEBI:15377"/>
        <dbReference type="ChEBI" id="CHEBI:15378"/>
        <dbReference type="ChEBI" id="CHEBI:28938"/>
        <dbReference type="ChEBI" id="CHEBI:58453"/>
        <dbReference type="ChEBI" id="CHEBI:58614"/>
        <dbReference type="EC" id="3.5.4.26"/>
    </reaction>
</comment>